<reference evidence="2" key="1">
    <citation type="submission" date="2019-04" db="EMBL/GenBank/DDBJ databases">
        <title>Friends and foes A comparative genomics studyof 23 Aspergillus species from section Flavi.</title>
        <authorList>
            <consortium name="DOE Joint Genome Institute"/>
            <person name="Kjaerbolling I."/>
            <person name="Vesth T."/>
            <person name="Frisvad J.C."/>
            <person name="Nybo J.L."/>
            <person name="Theobald S."/>
            <person name="Kildgaard S."/>
            <person name="Isbrandt T."/>
            <person name="Kuo A."/>
            <person name="Sato A."/>
            <person name="Lyhne E.K."/>
            <person name="Kogle M.E."/>
            <person name="Wiebenga A."/>
            <person name="Kun R.S."/>
            <person name="Lubbers R.J."/>
            <person name="Makela M.R."/>
            <person name="Barry K."/>
            <person name="Chovatia M."/>
            <person name="Clum A."/>
            <person name="Daum C."/>
            <person name="Haridas S."/>
            <person name="He G."/>
            <person name="LaButti K."/>
            <person name="Lipzen A."/>
            <person name="Mondo S."/>
            <person name="Riley R."/>
            <person name="Salamov A."/>
            <person name="Simmons B.A."/>
            <person name="Magnuson J.K."/>
            <person name="Henrissat B."/>
            <person name="Mortensen U.H."/>
            <person name="Larsen T.O."/>
            <person name="Devries R.P."/>
            <person name="Grigoriev I.V."/>
            <person name="Machida M."/>
            <person name="Baker S.E."/>
            <person name="Andersen M.R."/>
        </authorList>
    </citation>
    <scope>NUCLEOTIDE SEQUENCE [LARGE SCALE GENOMIC DNA]</scope>
    <source>
        <strain evidence="2">CBS 130017</strain>
    </source>
</reference>
<name>A0A5N6X1K0_9EURO</name>
<dbReference type="InterPro" id="IPR053137">
    <property type="entry name" value="NLR-like"/>
</dbReference>
<dbReference type="Gene3D" id="3.40.50.1580">
    <property type="entry name" value="Nucleoside phosphorylase domain"/>
    <property type="match status" value="1"/>
</dbReference>
<dbReference type="Proteomes" id="UP000325945">
    <property type="component" value="Unassembled WGS sequence"/>
</dbReference>
<dbReference type="AlphaFoldDB" id="A0A5N6X1K0"/>
<dbReference type="EMBL" id="ML741794">
    <property type="protein sequence ID" value="KAE8327081.1"/>
    <property type="molecule type" value="Genomic_DNA"/>
</dbReference>
<sequence length="211" mass="23496">MLDEEHTTPTAFCRNERDENVYTWGRVGEHNVEIASLPSILVGLLVGIGGGIVRPEEGYDIRLGDIVVSQPRGSTGGVCQYDFIKAKPGDRREGKDFLRRPPTVLFNALTSIQVNHGREYAKGFDSDRLFEASSDHVPGLGCHGCNSAYEVHRERREATDPEIHYGTILSRNTLAKDAVTYDQIIANIDEDCICFEMEAASLINHFPYIVI</sequence>
<gene>
    <name evidence="1" type="ORF">BDV39DRAFT_205212</name>
</gene>
<dbReference type="SUPFAM" id="SSF53167">
    <property type="entry name" value="Purine and uridine phosphorylases"/>
    <property type="match status" value="1"/>
</dbReference>
<evidence type="ECO:0008006" key="3">
    <source>
        <dbReference type="Google" id="ProtNLM"/>
    </source>
</evidence>
<dbReference type="PANTHER" id="PTHR46082:SF11">
    <property type="entry name" value="AAA+ ATPASE DOMAIN-CONTAINING PROTEIN-RELATED"/>
    <property type="match status" value="1"/>
</dbReference>
<evidence type="ECO:0000313" key="2">
    <source>
        <dbReference type="Proteomes" id="UP000325945"/>
    </source>
</evidence>
<dbReference type="GO" id="GO:0003824">
    <property type="term" value="F:catalytic activity"/>
    <property type="evidence" value="ECO:0007669"/>
    <property type="project" value="InterPro"/>
</dbReference>
<organism evidence="1 2">
    <name type="scientific">Aspergillus sergii</name>
    <dbReference type="NCBI Taxonomy" id="1034303"/>
    <lineage>
        <taxon>Eukaryota</taxon>
        <taxon>Fungi</taxon>
        <taxon>Dikarya</taxon>
        <taxon>Ascomycota</taxon>
        <taxon>Pezizomycotina</taxon>
        <taxon>Eurotiomycetes</taxon>
        <taxon>Eurotiomycetidae</taxon>
        <taxon>Eurotiales</taxon>
        <taxon>Aspergillaceae</taxon>
        <taxon>Aspergillus</taxon>
        <taxon>Aspergillus subgen. Circumdati</taxon>
    </lineage>
</organism>
<evidence type="ECO:0000313" key="1">
    <source>
        <dbReference type="EMBL" id="KAE8327081.1"/>
    </source>
</evidence>
<dbReference type="InterPro" id="IPR035994">
    <property type="entry name" value="Nucleoside_phosphorylase_sf"/>
</dbReference>
<dbReference type="GO" id="GO:0009116">
    <property type="term" value="P:nucleoside metabolic process"/>
    <property type="evidence" value="ECO:0007669"/>
    <property type="project" value="InterPro"/>
</dbReference>
<keyword evidence="2" id="KW-1185">Reference proteome</keyword>
<proteinExistence type="predicted"/>
<protein>
    <recommendedName>
        <fullName evidence="3">Nucleoside phosphorylase domain-containing protein</fullName>
    </recommendedName>
</protein>
<accession>A0A5N6X1K0</accession>
<dbReference type="PANTHER" id="PTHR46082">
    <property type="entry name" value="ATP/GTP-BINDING PROTEIN-RELATED"/>
    <property type="match status" value="1"/>
</dbReference>